<dbReference type="InterPro" id="IPR006179">
    <property type="entry name" value="5_nucleotidase/apyrase"/>
</dbReference>
<evidence type="ECO:0000256" key="1">
    <source>
        <dbReference type="ARBA" id="ARBA00022729"/>
    </source>
</evidence>
<evidence type="ECO:0000313" key="4">
    <source>
        <dbReference type="EMBL" id="MFE8696426.1"/>
    </source>
</evidence>
<dbReference type="Gene3D" id="3.60.21.10">
    <property type="match status" value="1"/>
</dbReference>
<dbReference type="InterPro" id="IPR008334">
    <property type="entry name" value="5'-Nucleotdase_C"/>
</dbReference>
<gene>
    <name evidence="4" type="ORF">ACFYKT_08760</name>
</gene>
<dbReference type="PROSITE" id="PS51272">
    <property type="entry name" value="SLH"/>
    <property type="match status" value="1"/>
</dbReference>
<dbReference type="InterPro" id="IPR029052">
    <property type="entry name" value="Metallo-depent_PP-like"/>
</dbReference>
<evidence type="ECO:0000256" key="2">
    <source>
        <dbReference type="SAM" id="SignalP"/>
    </source>
</evidence>
<dbReference type="InterPro" id="IPR004843">
    <property type="entry name" value="Calcineurin-like_PHP"/>
</dbReference>
<dbReference type="SUPFAM" id="SSF56300">
    <property type="entry name" value="Metallo-dependent phosphatases"/>
    <property type="match status" value="1"/>
</dbReference>
<dbReference type="PROSITE" id="PS00785">
    <property type="entry name" value="5_NUCLEOTIDASE_1"/>
    <property type="match status" value="1"/>
</dbReference>
<proteinExistence type="predicted"/>
<dbReference type="InterPro" id="IPR013783">
    <property type="entry name" value="Ig-like_fold"/>
</dbReference>
<keyword evidence="5" id="KW-1185">Reference proteome</keyword>
<dbReference type="Gene3D" id="2.60.40.10">
    <property type="entry name" value="Immunoglobulins"/>
    <property type="match status" value="1"/>
</dbReference>
<dbReference type="Pfam" id="PF00149">
    <property type="entry name" value="Metallophos"/>
    <property type="match status" value="1"/>
</dbReference>
<organism evidence="4 5">
    <name type="scientific">Cytobacillus mangrovibacter</name>
    <dbReference type="NCBI Taxonomy" id="3299024"/>
    <lineage>
        <taxon>Bacteria</taxon>
        <taxon>Bacillati</taxon>
        <taxon>Bacillota</taxon>
        <taxon>Bacilli</taxon>
        <taxon>Bacillales</taxon>
        <taxon>Bacillaceae</taxon>
        <taxon>Cytobacillus</taxon>
    </lineage>
</organism>
<reference evidence="4 5" key="1">
    <citation type="submission" date="2024-08" db="EMBL/GenBank/DDBJ databases">
        <title>Two novel Cytobacillus novel species.</title>
        <authorList>
            <person name="Liu G."/>
        </authorList>
    </citation>
    <scope>NUCLEOTIDE SEQUENCE [LARGE SCALE GENOMIC DNA]</scope>
    <source>
        <strain evidence="4 5">FJAT-53684</strain>
    </source>
</reference>
<dbReference type="PRINTS" id="PR01607">
    <property type="entry name" value="APYRASEFAMLY"/>
</dbReference>
<comment type="caution">
    <text evidence="4">The sequence shown here is derived from an EMBL/GenBank/DDBJ whole genome shotgun (WGS) entry which is preliminary data.</text>
</comment>
<feature type="domain" description="SLH" evidence="3">
    <location>
        <begin position="85"/>
        <end position="148"/>
    </location>
</feature>
<dbReference type="Pfam" id="PF02872">
    <property type="entry name" value="5_nucleotid_C"/>
    <property type="match status" value="1"/>
</dbReference>
<feature type="signal peptide" evidence="2">
    <location>
        <begin position="1"/>
        <end position="30"/>
    </location>
</feature>
<keyword evidence="1 2" id="KW-0732">Signal</keyword>
<dbReference type="EMBL" id="JBIACJ010000004">
    <property type="protein sequence ID" value="MFE8696426.1"/>
    <property type="molecule type" value="Genomic_DNA"/>
</dbReference>
<dbReference type="Gene3D" id="3.90.780.10">
    <property type="entry name" value="5'-Nucleotidase, C-terminal domain"/>
    <property type="match status" value="1"/>
</dbReference>
<dbReference type="InterPro" id="IPR001119">
    <property type="entry name" value="SLH_dom"/>
</dbReference>
<dbReference type="PANTHER" id="PTHR11575">
    <property type="entry name" value="5'-NUCLEOTIDASE-RELATED"/>
    <property type="match status" value="1"/>
</dbReference>
<dbReference type="SUPFAM" id="SSF55816">
    <property type="entry name" value="5'-nucleotidase (syn. UDP-sugar hydrolase), C-terminal domain"/>
    <property type="match status" value="1"/>
</dbReference>
<dbReference type="Pfam" id="PF16403">
    <property type="entry name" value="Bact_surface_Ig-like"/>
    <property type="match status" value="1"/>
</dbReference>
<feature type="chain" id="PRO_5047031220" evidence="2">
    <location>
        <begin position="31"/>
        <end position="909"/>
    </location>
</feature>
<dbReference type="Pfam" id="PF00395">
    <property type="entry name" value="SLH"/>
    <property type="match status" value="1"/>
</dbReference>
<accession>A0ABW6JX52</accession>
<dbReference type="PROSITE" id="PS00786">
    <property type="entry name" value="5_NUCLEOTIDASE_2"/>
    <property type="match status" value="1"/>
</dbReference>
<evidence type="ECO:0000313" key="5">
    <source>
        <dbReference type="Proteomes" id="UP001601058"/>
    </source>
</evidence>
<dbReference type="InterPro" id="IPR032179">
    <property type="entry name" value="Cry22Aa_Ig-like"/>
</dbReference>
<dbReference type="Proteomes" id="UP001601058">
    <property type="component" value="Unassembled WGS sequence"/>
</dbReference>
<protein>
    <submittedName>
        <fullName evidence="4">5'-nucleotidase C-terminal domain-containing protein</fullName>
    </submittedName>
</protein>
<dbReference type="InterPro" id="IPR006146">
    <property type="entry name" value="5'-Nucleotdase_CS"/>
</dbReference>
<dbReference type="PANTHER" id="PTHR11575:SF24">
    <property type="entry name" value="5'-NUCLEOTIDASE"/>
    <property type="match status" value="1"/>
</dbReference>
<dbReference type="InterPro" id="IPR036907">
    <property type="entry name" value="5'-Nucleotdase_C_sf"/>
</dbReference>
<dbReference type="RefSeq" id="WP_389218388.1">
    <property type="nucleotide sequence ID" value="NZ_JBIACJ010000004.1"/>
</dbReference>
<sequence length="909" mass="96592">MGYKSDRYKRFVATAAAAALVVSAVAPVSASTSDATGEYKAAVEYVKSAGIANGLENSLSKVNDPIKRGDVAVMVANALRLDVQNAPSTKFTDLNARVKGSVNALFAKGIINGKTASSFAPDDYITRAELAKVLTIAFGLKAGTVKNGFTDVSSPWDPYVDALLNSGLTKGVSATKFGSSLKATTGQVALFIYRSKHLLDTEAPVLKFEGQKTIYVSYGASYNLPTVTATDNYDPAVKVTTVIKDASGKTIDKLDTKNPGTYTVTYSAVDLAGNRAADVVLTVIVSSPSTTSPPVVNPDPPEKDNFTLSLMHTNDTHAHLDNVAKRITAIKEVRAKKPDAVLVDAGDVFSGTLYFNEYKGQADLAFMNLAGYDVMTLGNHEFDLGGSPEGHEALADFIKGAKFPIVSSNVDFSKDANLKDLFVPGLSSNPEGGKIYNSLIKTVDGEKIGFIGLTTEETSSIASPEAVEFKYYIDSAQNAVDSLEKQGVNKIVAVTHIGFDDNVQVDNDLELAKLVDGIDVIVGGHSHTRLDAAVEVTKDEEGKEKDPTIIVQAYQYGDFLGALDVEFDAKGKVVAKTGQLIDVSKKADDEEAAELLKEYSSKIDDLKNTQTGATATEAYPNPRLTDEGNVEGVSVRATETALGNLIADGMLAKAKEKDPRTVIAMQNGGGIRAALDKGPITLGDILTILPFGNTLATMELSGAEIKAALEHSVSQAPKESGGFLHVSGMKFTFDSTKPVGERIVSMEVNVGGDYVAIEENAKYVVATNAFTAKGGDGFNVFKAAYEASRVTDWGYSDWETFRDYVKAEKEVTPTIEGRIKDVTKEAPVVTDDNFSGTPDKPAVYTGDVTINVDSVAKLENATVNGNLTITGDVANLSFTNVTVHGDLNLTDFNGNVNLNGIVVDGETIF</sequence>
<name>A0ABW6JX52_9BACI</name>
<evidence type="ECO:0000259" key="3">
    <source>
        <dbReference type="PROSITE" id="PS51272"/>
    </source>
</evidence>